<evidence type="ECO:0000259" key="1">
    <source>
        <dbReference type="PROSITE" id="PS51729"/>
    </source>
</evidence>
<dbReference type="EMBL" id="JABBNU010000004">
    <property type="protein sequence ID" value="NMM48291.1"/>
    <property type="molecule type" value="Genomic_DNA"/>
</dbReference>
<dbReference type="PROSITE" id="PS51729">
    <property type="entry name" value="GNAT_YJDJ"/>
    <property type="match status" value="1"/>
</dbReference>
<gene>
    <name evidence="2" type="ORF">HH304_07765</name>
</gene>
<dbReference type="RefSeq" id="WP_169679871.1">
    <property type="nucleotide sequence ID" value="NZ_JABBNU010000004.1"/>
</dbReference>
<evidence type="ECO:0000313" key="2">
    <source>
        <dbReference type="EMBL" id="NMM48291.1"/>
    </source>
</evidence>
<dbReference type="PANTHER" id="PTHR31435:SF10">
    <property type="entry name" value="BSR4717 PROTEIN"/>
    <property type="match status" value="1"/>
</dbReference>
<organism evidence="2 3">
    <name type="scientific">Marinigracilibium pacificum</name>
    <dbReference type="NCBI Taxonomy" id="2729599"/>
    <lineage>
        <taxon>Bacteria</taxon>
        <taxon>Pseudomonadati</taxon>
        <taxon>Bacteroidota</taxon>
        <taxon>Cytophagia</taxon>
        <taxon>Cytophagales</taxon>
        <taxon>Flammeovirgaceae</taxon>
        <taxon>Marinigracilibium</taxon>
    </lineage>
</organism>
<dbReference type="Gene3D" id="3.40.630.30">
    <property type="match status" value="1"/>
</dbReference>
<protein>
    <submittedName>
        <fullName evidence="2">N-acetyltransferase</fullName>
    </submittedName>
</protein>
<feature type="domain" description="N-acetyltransferase" evidence="1">
    <location>
        <begin position="6"/>
        <end position="93"/>
    </location>
</feature>
<keyword evidence="2" id="KW-0808">Transferase</keyword>
<keyword evidence="3" id="KW-1185">Reference proteome</keyword>
<dbReference type="CDD" id="cd04301">
    <property type="entry name" value="NAT_SF"/>
    <property type="match status" value="1"/>
</dbReference>
<comment type="caution">
    <text evidence="2">The sequence shown here is derived from an EMBL/GenBank/DDBJ whole genome shotgun (WGS) entry which is preliminary data.</text>
</comment>
<dbReference type="AlphaFoldDB" id="A0A848IY89"/>
<dbReference type="GO" id="GO:0016740">
    <property type="term" value="F:transferase activity"/>
    <property type="evidence" value="ECO:0007669"/>
    <property type="project" value="UniProtKB-KW"/>
</dbReference>
<dbReference type="InterPro" id="IPR016181">
    <property type="entry name" value="Acyl_CoA_acyltransferase"/>
</dbReference>
<reference evidence="2 3" key="1">
    <citation type="submission" date="2020-04" db="EMBL/GenBank/DDBJ databases">
        <title>Flammeovirgaceae bacterium KN852 isolated from deep sea.</title>
        <authorList>
            <person name="Zhang D.-C."/>
        </authorList>
    </citation>
    <scope>NUCLEOTIDE SEQUENCE [LARGE SCALE GENOMIC DNA]</scope>
    <source>
        <strain evidence="2 3">KN852</strain>
    </source>
</reference>
<sequence>MEIVNETKDTKGRFVAMEDDMELGEMTYSIANKDLIIVDHTGVNDEARGKGIGRALFLHLVDYLRTNEIKVIPLCPFAKLMFDKHHEMTDVVR</sequence>
<proteinExistence type="predicted"/>
<dbReference type="PANTHER" id="PTHR31435">
    <property type="entry name" value="PROTEIN NATD1"/>
    <property type="match status" value="1"/>
</dbReference>
<dbReference type="InterPro" id="IPR045057">
    <property type="entry name" value="Gcn5-rel_NAT"/>
</dbReference>
<evidence type="ECO:0000313" key="3">
    <source>
        <dbReference type="Proteomes" id="UP000559010"/>
    </source>
</evidence>
<dbReference type="SUPFAM" id="SSF55729">
    <property type="entry name" value="Acyl-CoA N-acyltransferases (Nat)"/>
    <property type="match status" value="1"/>
</dbReference>
<dbReference type="InterPro" id="IPR031165">
    <property type="entry name" value="GNAT_YJDJ"/>
</dbReference>
<dbReference type="Pfam" id="PF14542">
    <property type="entry name" value="Acetyltransf_CG"/>
    <property type="match status" value="1"/>
</dbReference>
<accession>A0A848IY89</accession>
<dbReference type="Proteomes" id="UP000559010">
    <property type="component" value="Unassembled WGS sequence"/>
</dbReference>
<name>A0A848IY89_9BACT</name>